<dbReference type="PANTHER" id="PTHR43791">
    <property type="entry name" value="PERMEASE-RELATED"/>
    <property type="match status" value="1"/>
</dbReference>
<evidence type="ECO:0000313" key="8">
    <source>
        <dbReference type="Proteomes" id="UP001302745"/>
    </source>
</evidence>
<evidence type="ECO:0000256" key="5">
    <source>
        <dbReference type="ARBA" id="ARBA00023136"/>
    </source>
</evidence>
<organism evidence="7 8">
    <name type="scientific">Chaetomidium leptoderma</name>
    <dbReference type="NCBI Taxonomy" id="669021"/>
    <lineage>
        <taxon>Eukaryota</taxon>
        <taxon>Fungi</taxon>
        <taxon>Dikarya</taxon>
        <taxon>Ascomycota</taxon>
        <taxon>Pezizomycotina</taxon>
        <taxon>Sordariomycetes</taxon>
        <taxon>Sordariomycetidae</taxon>
        <taxon>Sordariales</taxon>
        <taxon>Chaetomiaceae</taxon>
        <taxon>Chaetomidium</taxon>
    </lineage>
</organism>
<dbReference type="Pfam" id="PF07690">
    <property type="entry name" value="MFS_1"/>
    <property type="match status" value="1"/>
</dbReference>
<evidence type="ECO:0000256" key="6">
    <source>
        <dbReference type="SAM" id="Phobius"/>
    </source>
</evidence>
<comment type="subcellular location">
    <subcellularLocation>
        <location evidence="1">Membrane</location>
        <topology evidence="1">Multi-pass membrane protein</topology>
    </subcellularLocation>
</comment>
<feature type="transmembrane region" description="Helical" evidence="6">
    <location>
        <begin position="86"/>
        <end position="107"/>
    </location>
</feature>
<feature type="transmembrane region" description="Helical" evidence="6">
    <location>
        <begin position="28"/>
        <end position="48"/>
    </location>
</feature>
<dbReference type="PANTHER" id="PTHR43791:SF52">
    <property type="entry name" value="TRANSPORTER, PUTATIVE (AFU_ORTHOLOGUE AFUA_1G11820)-RELATED"/>
    <property type="match status" value="1"/>
</dbReference>
<feature type="transmembrane region" description="Helical" evidence="6">
    <location>
        <begin position="151"/>
        <end position="174"/>
    </location>
</feature>
<keyword evidence="4 6" id="KW-1133">Transmembrane helix</keyword>
<dbReference type="Gene3D" id="1.20.1250.20">
    <property type="entry name" value="MFS general substrate transporter like domains"/>
    <property type="match status" value="1"/>
</dbReference>
<keyword evidence="3 6" id="KW-0812">Transmembrane</keyword>
<keyword evidence="5 6" id="KW-0472">Membrane</keyword>
<reference evidence="7" key="1">
    <citation type="journal article" date="2023" name="Mol. Phylogenet. Evol.">
        <title>Genome-scale phylogeny and comparative genomics of the fungal order Sordariales.</title>
        <authorList>
            <person name="Hensen N."/>
            <person name="Bonometti L."/>
            <person name="Westerberg I."/>
            <person name="Brannstrom I.O."/>
            <person name="Guillou S."/>
            <person name="Cros-Aarteil S."/>
            <person name="Calhoun S."/>
            <person name="Haridas S."/>
            <person name="Kuo A."/>
            <person name="Mondo S."/>
            <person name="Pangilinan J."/>
            <person name="Riley R."/>
            <person name="LaButti K."/>
            <person name="Andreopoulos B."/>
            <person name="Lipzen A."/>
            <person name="Chen C."/>
            <person name="Yan M."/>
            <person name="Daum C."/>
            <person name="Ng V."/>
            <person name="Clum A."/>
            <person name="Steindorff A."/>
            <person name="Ohm R.A."/>
            <person name="Martin F."/>
            <person name="Silar P."/>
            <person name="Natvig D.O."/>
            <person name="Lalanne C."/>
            <person name="Gautier V."/>
            <person name="Ament-Velasquez S.L."/>
            <person name="Kruys A."/>
            <person name="Hutchinson M.I."/>
            <person name="Powell A.J."/>
            <person name="Barry K."/>
            <person name="Miller A.N."/>
            <person name="Grigoriev I.V."/>
            <person name="Debuchy R."/>
            <person name="Gladieux P."/>
            <person name="Hiltunen Thoren M."/>
            <person name="Johannesson H."/>
        </authorList>
    </citation>
    <scope>NUCLEOTIDE SEQUENCE</scope>
    <source>
        <strain evidence="7">CBS 538.74</strain>
    </source>
</reference>
<feature type="transmembrane region" description="Helical" evidence="6">
    <location>
        <begin position="55"/>
        <end position="74"/>
    </location>
</feature>
<dbReference type="GO" id="GO:0022857">
    <property type="term" value="F:transmembrane transporter activity"/>
    <property type="evidence" value="ECO:0007669"/>
    <property type="project" value="InterPro"/>
</dbReference>
<dbReference type="AlphaFoldDB" id="A0AAN6ZUS7"/>
<dbReference type="GO" id="GO:0016020">
    <property type="term" value="C:membrane"/>
    <property type="evidence" value="ECO:0007669"/>
    <property type="project" value="UniProtKB-SubCell"/>
</dbReference>
<reference evidence="7" key="2">
    <citation type="submission" date="2023-05" db="EMBL/GenBank/DDBJ databases">
        <authorList>
            <consortium name="Lawrence Berkeley National Laboratory"/>
            <person name="Steindorff A."/>
            <person name="Hensen N."/>
            <person name="Bonometti L."/>
            <person name="Westerberg I."/>
            <person name="Brannstrom I.O."/>
            <person name="Guillou S."/>
            <person name="Cros-Aarteil S."/>
            <person name="Calhoun S."/>
            <person name="Haridas S."/>
            <person name="Kuo A."/>
            <person name="Mondo S."/>
            <person name="Pangilinan J."/>
            <person name="Riley R."/>
            <person name="Labutti K."/>
            <person name="Andreopoulos B."/>
            <person name="Lipzen A."/>
            <person name="Chen C."/>
            <person name="Yanf M."/>
            <person name="Daum C."/>
            <person name="Ng V."/>
            <person name="Clum A."/>
            <person name="Ohm R."/>
            <person name="Martin F."/>
            <person name="Silar P."/>
            <person name="Natvig D."/>
            <person name="Lalanne C."/>
            <person name="Gautier V."/>
            <person name="Ament-Velasquez S.L."/>
            <person name="Kruys A."/>
            <person name="Hutchinson M.I."/>
            <person name="Powell A.J."/>
            <person name="Barry K."/>
            <person name="Miller A.N."/>
            <person name="Grigoriev I.V."/>
            <person name="Debuchy R."/>
            <person name="Gladieux P."/>
            <person name="Thoren M.H."/>
            <person name="Johannesson H."/>
        </authorList>
    </citation>
    <scope>NUCLEOTIDE SEQUENCE</scope>
    <source>
        <strain evidence="7">CBS 538.74</strain>
    </source>
</reference>
<evidence type="ECO:0000256" key="4">
    <source>
        <dbReference type="ARBA" id="ARBA00022989"/>
    </source>
</evidence>
<keyword evidence="8" id="KW-1185">Reference proteome</keyword>
<gene>
    <name evidence="7" type="ORF">C8A00DRAFT_18669</name>
</gene>
<dbReference type="InterPro" id="IPR011701">
    <property type="entry name" value="MFS"/>
</dbReference>
<dbReference type="SUPFAM" id="SSF103473">
    <property type="entry name" value="MFS general substrate transporter"/>
    <property type="match status" value="1"/>
</dbReference>
<proteinExistence type="predicted"/>
<dbReference type="FunFam" id="1.20.1250.20:FF:000013">
    <property type="entry name" value="MFS general substrate transporter"/>
    <property type="match status" value="1"/>
</dbReference>
<evidence type="ECO:0000256" key="1">
    <source>
        <dbReference type="ARBA" id="ARBA00004141"/>
    </source>
</evidence>
<dbReference type="EMBL" id="MU857136">
    <property type="protein sequence ID" value="KAK4149676.1"/>
    <property type="molecule type" value="Genomic_DNA"/>
</dbReference>
<feature type="transmembrane region" description="Helical" evidence="6">
    <location>
        <begin position="119"/>
        <end position="139"/>
    </location>
</feature>
<sequence>MGFTTSGLAMSFFLPTVLHDFGWTSTDAQVHTIPVYIVAVVLSLGLSWASDALKYRYGFIIFCFVLAVVGYSMALNQEYLSRGAKYAARFLIASGGLAGGPLCIVLLSNNLSGHWKRAVGSAVQVSFGGLAGLMGSLMFMEREKLLYRTGYSVGLAMACVAGLATTTMVVGMWLENRKRDRGERDESERLTWSEQRVNNLGDYHPNFRFTL</sequence>
<comment type="caution">
    <text evidence="7">The sequence shown here is derived from an EMBL/GenBank/DDBJ whole genome shotgun (WGS) entry which is preliminary data.</text>
</comment>
<dbReference type="InterPro" id="IPR036259">
    <property type="entry name" value="MFS_trans_sf"/>
</dbReference>
<accession>A0AAN6ZUS7</accession>
<evidence type="ECO:0000256" key="3">
    <source>
        <dbReference type="ARBA" id="ARBA00022692"/>
    </source>
</evidence>
<evidence type="ECO:0000256" key="2">
    <source>
        <dbReference type="ARBA" id="ARBA00022448"/>
    </source>
</evidence>
<protein>
    <submittedName>
        <fullName evidence="7">Major facilitator superfamily protein</fullName>
    </submittedName>
</protein>
<evidence type="ECO:0000313" key="7">
    <source>
        <dbReference type="EMBL" id="KAK4149676.1"/>
    </source>
</evidence>
<name>A0AAN6ZUS7_9PEZI</name>
<keyword evidence="2" id="KW-0813">Transport</keyword>
<dbReference type="Proteomes" id="UP001302745">
    <property type="component" value="Unassembled WGS sequence"/>
</dbReference>